<dbReference type="SUPFAM" id="SSF89796">
    <property type="entry name" value="CoA-transferase family III (CaiB/BaiF)"/>
    <property type="match status" value="1"/>
</dbReference>
<reference evidence="3 4" key="1">
    <citation type="journal article" date="2019" name="Emerg. Microbes Infect.">
        <title>Comprehensive subspecies identification of 175 nontuberculous mycobacteria species based on 7547 genomic profiles.</title>
        <authorList>
            <person name="Matsumoto Y."/>
            <person name="Kinjo T."/>
            <person name="Motooka D."/>
            <person name="Nabeya D."/>
            <person name="Jung N."/>
            <person name="Uechi K."/>
            <person name="Horii T."/>
            <person name="Iida T."/>
            <person name="Fujita J."/>
            <person name="Nakamura S."/>
        </authorList>
    </citation>
    <scope>NUCLEOTIDE SEQUENCE [LARGE SCALE GENOMIC DNA]</scope>
    <source>
        <strain evidence="3 4">JCM 12404</strain>
    </source>
</reference>
<accession>A0A7I7KZM5</accession>
<dbReference type="KEGG" id="mcoo:MCOO_32310"/>
<evidence type="ECO:0000313" key="4">
    <source>
        <dbReference type="Proteomes" id="UP000465866"/>
    </source>
</evidence>
<gene>
    <name evidence="3" type="ORF">MCOO_32310</name>
</gene>
<sequence>MTLAHTIGRPDMATGSRDATGLQREIHSAEVFAALSEWLSGIATKEVVALFGGRVPIGPVNTVADIYANPHVAAREMLVQVEQPGSNRPIALAGQPIKFTDTPAGVDRRAPLLGEHSLDEFLSRWSGPHLEAPQS</sequence>
<feature type="region of interest" description="Disordered" evidence="2">
    <location>
        <begin position="1"/>
        <end position="20"/>
    </location>
</feature>
<dbReference type="PANTHER" id="PTHR48207:SF3">
    <property type="entry name" value="SUCCINATE--HYDROXYMETHYLGLUTARATE COA-TRANSFERASE"/>
    <property type="match status" value="1"/>
</dbReference>
<evidence type="ECO:0000256" key="1">
    <source>
        <dbReference type="ARBA" id="ARBA00022679"/>
    </source>
</evidence>
<keyword evidence="4" id="KW-1185">Reference proteome</keyword>
<protein>
    <recommendedName>
        <fullName evidence="5">CoA transferase</fullName>
    </recommendedName>
</protein>
<evidence type="ECO:0000256" key="2">
    <source>
        <dbReference type="SAM" id="MobiDB-lite"/>
    </source>
</evidence>
<dbReference type="PANTHER" id="PTHR48207">
    <property type="entry name" value="SUCCINATE--HYDROXYMETHYLGLUTARATE COA-TRANSFERASE"/>
    <property type="match status" value="1"/>
</dbReference>
<dbReference type="RefSeq" id="WP_232064611.1">
    <property type="nucleotide sequence ID" value="NZ_AP022569.1"/>
</dbReference>
<dbReference type="Proteomes" id="UP000465866">
    <property type="component" value="Chromosome"/>
</dbReference>
<dbReference type="Gene3D" id="3.40.50.10540">
    <property type="entry name" value="Crotonobetainyl-coa:carnitine coa-transferase, domain 1"/>
    <property type="match status" value="1"/>
</dbReference>
<dbReference type="InterPro" id="IPR044855">
    <property type="entry name" value="CoA-Trfase_III_dom3_sf"/>
</dbReference>
<evidence type="ECO:0008006" key="5">
    <source>
        <dbReference type="Google" id="ProtNLM"/>
    </source>
</evidence>
<dbReference type="InterPro" id="IPR003673">
    <property type="entry name" value="CoA-Trfase_fam_III"/>
</dbReference>
<evidence type="ECO:0000313" key="3">
    <source>
        <dbReference type="EMBL" id="BBX47216.1"/>
    </source>
</evidence>
<proteinExistence type="predicted"/>
<dbReference type="Gene3D" id="3.30.1540.10">
    <property type="entry name" value="formyl-coa transferase, domain 3"/>
    <property type="match status" value="1"/>
</dbReference>
<keyword evidence="1" id="KW-0808">Transferase</keyword>
<dbReference type="EMBL" id="AP022569">
    <property type="protein sequence ID" value="BBX47216.1"/>
    <property type="molecule type" value="Genomic_DNA"/>
</dbReference>
<dbReference type="InterPro" id="IPR023606">
    <property type="entry name" value="CoA-Trfase_III_dom_1_sf"/>
</dbReference>
<organism evidence="3 4">
    <name type="scientific">Mycobacterium cookii</name>
    <dbReference type="NCBI Taxonomy" id="1775"/>
    <lineage>
        <taxon>Bacteria</taxon>
        <taxon>Bacillati</taxon>
        <taxon>Actinomycetota</taxon>
        <taxon>Actinomycetes</taxon>
        <taxon>Mycobacteriales</taxon>
        <taxon>Mycobacteriaceae</taxon>
        <taxon>Mycobacterium</taxon>
    </lineage>
</organism>
<dbReference type="AlphaFoldDB" id="A0A7I7KZM5"/>
<dbReference type="GO" id="GO:0008410">
    <property type="term" value="F:CoA-transferase activity"/>
    <property type="evidence" value="ECO:0007669"/>
    <property type="project" value="TreeGrafter"/>
</dbReference>
<dbReference type="InterPro" id="IPR050483">
    <property type="entry name" value="CoA-transferase_III_domain"/>
</dbReference>
<dbReference type="Pfam" id="PF02515">
    <property type="entry name" value="CoA_transf_3"/>
    <property type="match status" value="1"/>
</dbReference>
<name>A0A7I7KZM5_9MYCO</name>